<organism evidence="2 3">
    <name type="scientific">Salicibibacter cibarius</name>
    <dbReference type="NCBI Taxonomy" id="2743000"/>
    <lineage>
        <taxon>Bacteria</taxon>
        <taxon>Bacillati</taxon>
        <taxon>Bacillota</taxon>
        <taxon>Bacilli</taxon>
        <taxon>Bacillales</taxon>
        <taxon>Bacillaceae</taxon>
        <taxon>Salicibibacter</taxon>
    </lineage>
</organism>
<keyword evidence="3" id="KW-1185">Reference proteome</keyword>
<gene>
    <name evidence="2" type="ORF">HUG15_02620</name>
</gene>
<dbReference type="EMBL" id="CP054705">
    <property type="protein sequence ID" value="QQK74602.1"/>
    <property type="molecule type" value="Genomic_DNA"/>
</dbReference>
<keyword evidence="1" id="KW-0175">Coiled coil</keyword>
<accession>A0A7T6Z0I9</accession>
<name>A0A7T6Z0I9_9BACI</name>
<proteinExistence type="predicted"/>
<feature type="coiled-coil region" evidence="1">
    <location>
        <begin position="670"/>
        <end position="724"/>
    </location>
</feature>
<protein>
    <submittedName>
        <fullName evidence="2">Uncharacterized protein</fullName>
    </submittedName>
</protein>
<dbReference type="AlphaFoldDB" id="A0A7T6Z0I9"/>
<dbReference type="RefSeq" id="WP_200126797.1">
    <property type="nucleotide sequence ID" value="NZ_CP054705.1"/>
</dbReference>
<feature type="coiled-coil region" evidence="1">
    <location>
        <begin position="323"/>
        <end position="350"/>
    </location>
</feature>
<feature type="coiled-coil region" evidence="1">
    <location>
        <begin position="454"/>
        <end position="488"/>
    </location>
</feature>
<dbReference type="KEGG" id="scia:HUG15_02620"/>
<sequence length="745" mass="83957">MKNNRKLHKLIFNISMVFVLIIGLSLPTPVSHTALAEEEEDDESGFLVEVDKVDGQTDIFDLILDQELNMDEGELTGVTIIQESVAADGRTLIVKIHSEGPVPVENLIGDVEEVVELDVAGGQCAPSQAHWTCFEDVVLLLSYQAVDTISLPDSTVEVCFEGECAGAGDADGMNMDIDDIELEDMDMNSLNELVDTVDEMVDDAQGLQQAIDDEGQVSAVKQRLDEAEDAVGQPDMLPDLAAGINGAHEILDENVTDLGIMTANADDTLKQVSNQVDLYAERIEQEEEEWSEEWGIEPEEFEAYLDELDTDEVDEEELPDVDISEWKEEISNLQERMSDTYGNVEGLNEQRQEFTKELEDFHAGAHELAGAVEEADGYSDDQLDDVRKDLDVAEPGKTVEKQMFQVNQALEEPASLDESEKIEELTEEATEGLEASGMSVELAEDIGQRSEEMDESMADVLEEAEQDMDRQSEQMDTIDSRLSELSEQIRVPEQLAEEYELNFLPEEEQNGYRVNMQGNITNWEEQFEQLLENMNNHDLQNALQTEYEDIQQQLAALRADVQEMEEEFSEEELNAIMENLEGEGGEAFDEEREEWEAQLEEALQRGDEHAQVVQAILEDANAEIDDMKALSAELSEQFLGMDSLNDEEADQFEDYLLHLHEQMDAMVEPAIELQNEIAIAEDLQEALDTNSEELEQLKDTIAEVDALRDDLEDLQDNLNELSFTRTNEFIEEIQNISENIADWFE</sequence>
<feature type="coiled-coil region" evidence="1">
    <location>
        <begin position="513"/>
        <end position="637"/>
    </location>
</feature>
<evidence type="ECO:0000256" key="1">
    <source>
        <dbReference type="SAM" id="Coils"/>
    </source>
</evidence>
<evidence type="ECO:0000313" key="3">
    <source>
        <dbReference type="Proteomes" id="UP000595823"/>
    </source>
</evidence>
<dbReference type="Proteomes" id="UP000595823">
    <property type="component" value="Chromosome"/>
</dbReference>
<reference evidence="2 3" key="1">
    <citation type="submission" date="2020-06" db="EMBL/GenBank/DDBJ databases">
        <title>Genomic analysis of Salicibibacter sp. NKC5-3.</title>
        <authorList>
            <person name="Oh Y.J."/>
        </authorList>
    </citation>
    <scope>NUCLEOTIDE SEQUENCE [LARGE SCALE GENOMIC DNA]</scope>
    <source>
        <strain evidence="2 3">NKC5-3</strain>
    </source>
</reference>
<evidence type="ECO:0000313" key="2">
    <source>
        <dbReference type="EMBL" id="QQK74602.1"/>
    </source>
</evidence>